<accession>A0AA40ZRC7</accession>
<gene>
    <name evidence="1" type="ORF">H6D15_02805</name>
</gene>
<reference evidence="1 2" key="1">
    <citation type="journal article" date="2021" name="Sci. Rep.">
        <title>The distribution of antibiotic resistance genes in chicken gut microbiota commensals.</title>
        <authorList>
            <person name="Juricova H."/>
            <person name="Matiasovicova J."/>
            <person name="Kubasova T."/>
            <person name="Cejkova D."/>
            <person name="Rychlik I."/>
        </authorList>
    </citation>
    <scope>NUCLEOTIDE SEQUENCE [LARGE SCALE GENOMIC DNA]</scope>
    <source>
        <strain evidence="1 2">An421</strain>
    </source>
</reference>
<proteinExistence type="predicted"/>
<evidence type="ECO:0000313" key="1">
    <source>
        <dbReference type="EMBL" id="MBM6856543.1"/>
    </source>
</evidence>
<keyword evidence="2" id="KW-1185">Reference proteome</keyword>
<comment type="caution">
    <text evidence="1">The sequence shown here is derived from an EMBL/GenBank/DDBJ whole genome shotgun (WGS) entry which is preliminary data.</text>
</comment>
<dbReference type="EMBL" id="JACJMO010000002">
    <property type="protein sequence ID" value="MBM6856543.1"/>
    <property type="molecule type" value="Genomic_DNA"/>
</dbReference>
<evidence type="ECO:0000313" key="2">
    <source>
        <dbReference type="Proteomes" id="UP000698924"/>
    </source>
</evidence>
<protein>
    <submittedName>
        <fullName evidence="1">Uncharacterized protein</fullName>
    </submittedName>
</protein>
<organism evidence="1 2">
    <name type="scientific">Caecibacteroides pullorum</name>
    <dbReference type="NCBI Taxonomy" id="2725562"/>
    <lineage>
        <taxon>Bacteria</taxon>
        <taxon>Pseudomonadati</taxon>
        <taxon>Bacteroidota</taxon>
        <taxon>Bacteroidia</taxon>
        <taxon>Bacteroidales</taxon>
        <taxon>Bacteroidaceae</taxon>
        <taxon>Caecibacteroides</taxon>
    </lineage>
</organism>
<dbReference type="AlphaFoldDB" id="A0AA40ZRC7"/>
<name>A0AA40ZRC7_9BACT</name>
<dbReference type="Proteomes" id="UP000698924">
    <property type="component" value="Unassembled WGS sequence"/>
</dbReference>
<sequence length="128" mass="14362">MEESYVSFDTAKLLKEAGFDVPCFNQYTERGTIWHCDCPENFNKSQCATSCPTQALAARWLREAHGIHVCIDVNASGWYYDLCKSDNGTHILWSSYQGPNDGGEWDSYEGALEAGLKICLELIKKQGL</sequence>